<dbReference type="SUPFAM" id="SSF52113">
    <property type="entry name" value="BRCT domain"/>
    <property type="match status" value="1"/>
</dbReference>
<protein>
    <recommendedName>
        <fullName evidence="3">BRCT domain-containing protein</fullName>
    </recommendedName>
</protein>
<gene>
    <name evidence="4" type="ORF">OS493_001656</name>
</gene>
<keyword evidence="5" id="KW-1185">Reference proteome</keyword>
<evidence type="ECO:0000313" key="5">
    <source>
        <dbReference type="Proteomes" id="UP001163046"/>
    </source>
</evidence>
<dbReference type="AlphaFoldDB" id="A0A9X0D0S2"/>
<evidence type="ECO:0000313" key="4">
    <source>
        <dbReference type="EMBL" id="KAJ7381508.1"/>
    </source>
</evidence>
<dbReference type="Gene3D" id="3.40.50.10190">
    <property type="entry name" value="BRCT domain"/>
    <property type="match status" value="1"/>
</dbReference>
<dbReference type="PANTHER" id="PTHR12162:SF0">
    <property type="entry name" value="NIBRIN"/>
    <property type="match status" value="1"/>
</dbReference>
<dbReference type="Gene3D" id="3.40.50.10980">
    <property type="entry name" value="Nibrin, BRCT2 domain"/>
    <property type="match status" value="1"/>
</dbReference>
<dbReference type="Proteomes" id="UP001163046">
    <property type="component" value="Unassembled WGS sequence"/>
</dbReference>
<dbReference type="OrthoDB" id="552194at2759"/>
<feature type="compositionally biased region" description="Basic and acidic residues" evidence="2">
    <location>
        <begin position="421"/>
        <end position="435"/>
    </location>
</feature>
<sequence>MLFLRLKYSPLVVVTSCLDEKKKKTLKTNIHKLGGHIINDWRQNTVTHLVMDGLTFTIKVIHALAECSPIVKPSYFDDVIDIMNASSTLPPVESYLPPLKEETISSQVTSFLPNETRKTLFSGKTFIFISKKQYKRVQHAVESSGGSTLLRDAPGSETDECLVSRDVCVMMMDIKEQNKLPAASQQWILHVMEALKRHRCRPIPESELGLALLFMSLDKYCNPSITAVPPLTQNLVSQSFQGADIMSQQFTAQETQFKRPPIPVRHTKEDTTQGTCEQLSTDIHKTTYIGKRCSTESVVESLPDNQSVSSTKKRKMMEIETSAVSETTLVSESMDENKHEPKAPGNLKLELADSIVADSLEVKHDSSSECDLEAQEKKNELMSKVENVADSLDVNDNSHMAMDKSQSRSSLFNVRHSLQPSERETQVNDQDKSCEGEVSQSLARQNTSNTAATDQRDTAQLLNDLHVPAGFLCSRIPRKVSRKYVFEDEEPHLPRNLVVVDQMLLVVQTLPTTPTVQKTTHNTITKNFKKFKKQLYPGSCVSLPRIIGGSDLTIYQSSGRLDKDEWFLEAREADVERQREEMLAEELFR</sequence>
<reference evidence="4" key="1">
    <citation type="submission" date="2023-01" db="EMBL/GenBank/DDBJ databases">
        <title>Genome assembly of the deep-sea coral Lophelia pertusa.</title>
        <authorList>
            <person name="Herrera S."/>
            <person name="Cordes E."/>
        </authorList>
    </citation>
    <scope>NUCLEOTIDE SEQUENCE</scope>
    <source>
        <strain evidence="4">USNM1676648</strain>
        <tissue evidence="4">Polyp</tissue>
    </source>
</reference>
<dbReference type="GO" id="GO:0000724">
    <property type="term" value="P:double-strand break repair via homologous recombination"/>
    <property type="evidence" value="ECO:0007669"/>
    <property type="project" value="TreeGrafter"/>
</dbReference>
<dbReference type="GO" id="GO:0030870">
    <property type="term" value="C:Mre11 complex"/>
    <property type="evidence" value="ECO:0007669"/>
    <property type="project" value="InterPro"/>
</dbReference>
<dbReference type="SMART" id="SM01348">
    <property type="entry name" value="Nbs1_C"/>
    <property type="match status" value="1"/>
</dbReference>
<dbReference type="Pfam" id="PF08599">
    <property type="entry name" value="Nbs1_C"/>
    <property type="match status" value="1"/>
</dbReference>
<dbReference type="PANTHER" id="PTHR12162">
    <property type="entry name" value="NIBRIN-RELATED"/>
    <property type="match status" value="1"/>
</dbReference>
<name>A0A9X0D0S2_9CNID</name>
<dbReference type="InterPro" id="IPR032429">
    <property type="entry name" value="Nibrin_BRCT2"/>
</dbReference>
<feature type="compositionally biased region" description="Polar residues" evidence="2">
    <location>
        <begin position="438"/>
        <end position="453"/>
    </location>
</feature>
<dbReference type="InterPro" id="IPR013908">
    <property type="entry name" value="Nibrin_C"/>
</dbReference>
<evidence type="ECO:0000256" key="2">
    <source>
        <dbReference type="SAM" id="MobiDB-lite"/>
    </source>
</evidence>
<proteinExistence type="predicted"/>
<dbReference type="EMBL" id="MU826350">
    <property type="protein sequence ID" value="KAJ7381508.1"/>
    <property type="molecule type" value="Genomic_DNA"/>
</dbReference>
<dbReference type="FunFam" id="3.40.50.10980:FF:000001">
    <property type="entry name" value="Nibrin"/>
    <property type="match status" value="1"/>
</dbReference>
<feature type="region of interest" description="Disordered" evidence="2">
    <location>
        <begin position="418"/>
        <end position="453"/>
    </location>
</feature>
<dbReference type="GO" id="GO:0007095">
    <property type="term" value="P:mitotic G2 DNA damage checkpoint signaling"/>
    <property type="evidence" value="ECO:0007669"/>
    <property type="project" value="InterPro"/>
</dbReference>
<evidence type="ECO:0000259" key="3">
    <source>
        <dbReference type="PROSITE" id="PS50172"/>
    </source>
</evidence>
<dbReference type="PROSITE" id="PS50172">
    <property type="entry name" value="BRCT"/>
    <property type="match status" value="1"/>
</dbReference>
<dbReference type="GO" id="GO:0003684">
    <property type="term" value="F:damaged DNA binding"/>
    <property type="evidence" value="ECO:0007669"/>
    <property type="project" value="TreeGrafter"/>
</dbReference>
<dbReference type="InterPro" id="IPR040227">
    <property type="entry name" value="Nibrin-rel"/>
</dbReference>
<feature type="region of interest" description="Disordered" evidence="2">
    <location>
        <begin position="325"/>
        <end position="346"/>
    </location>
</feature>
<comment type="caution">
    <text evidence="4">The sequence shown here is derived from an EMBL/GenBank/DDBJ whole genome shotgun (WGS) entry which is preliminary data.</text>
</comment>
<dbReference type="CDD" id="cd17741">
    <property type="entry name" value="BRCT_nibrin"/>
    <property type="match status" value="1"/>
</dbReference>
<feature type="domain" description="BRCT" evidence="3">
    <location>
        <begin position="12"/>
        <end position="80"/>
    </location>
</feature>
<dbReference type="Pfam" id="PF16770">
    <property type="entry name" value="RTT107_BRCT_5"/>
    <property type="match status" value="1"/>
</dbReference>
<dbReference type="InterPro" id="IPR036420">
    <property type="entry name" value="BRCT_dom_sf"/>
</dbReference>
<accession>A0A9X0D0S2</accession>
<dbReference type="Pfam" id="PF16508">
    <property type="entry name" value="NIBRIN_BRCT_II"/>
    <property type="match status" value="1"/>
</dbReference>
<evidence type="ECO:0000256" key="1">
    <source>
        <dbReference type="ARBA" id="ARBA00023306"/>
    </source>
</evidence>
<keyword evidence="1" id="KW-0131">Cell cycle</keyword>
<dbReference type="InterPro" id="IPR001357">
    <property type="entry name" value="BRCT_dom"/>
</dbReference>
<dbReference type="InterPro" id="IPR043014">
    <property type="entry name" value="Nibrin_BRCT2_sf"/>
</dbReference>
<organism evidence="4 5">
    <name type="scientific">Desmophyllum pertusum</name>
    <dbReference type="NCBI Taxonomy" id="174260"/>
    <lineage>
        <taxon>Eukaryota</taxon>
        <taxon>Metazoa</taxon>
        <taxon>Cnidaria</taxon>
        <taxon>Anthozoa</taxon>
        <taxon>Hexacorallia</taxon>
        <taxon>Scleractinia</taxon>
        <taxon>Caryophylliina</taxon>
        <taxon>Caryophylliidae</taxon>
        <taxon>Desmophyllum</taxon>
    </lineage>
</organism>